<evidence type="ECO:0000256" key="1">
    <source>
        <dbReference type="ARBA" id="ARBA00006281"/>
    </source>
</evidence>
<dbReference type="EMBL" id="KV750210">
    <property type="protein sequence ID" value="OCL05769.1"/>
    <property type="molecule type" value="Genomic_DNA"/>
</dbReference>
<dbReference type="Gene3D" id="1.25.40.550">
    <property type="entry name" value="Aar2, C-terminal domain-like"/>
    <property type="match status" value="1"/>
</dbReference>
<dbReference type="InterPro" id="IPR007946">
    <property type="entry name" value="AAR2"/>
</dbReference>
<dbReference type="Pfam" id="PF05282">
    <property type="entry name" value="AAR2"/>
    <property type="match status" value="1"/>
</dbReference>
<gene>
    <name evidence="4" type="ORF">AOQ84DRAFT_322419</name>
</gene>
<sequence length="433" mass="49097">MDPLIPTACVLILNLPPSSLTGIDLLSFTTTPRFYGVKNLPPGWHFIFTSSSTSLSVRHGAWFYVSAVNPSQIFIKKWDPATEEFVAESSRVEHLRWRANLGSIWREGLTPYRQYIRRSNPSLSSPNTEEESGDWKQLTTHITPELLSRITGATPDHWSLTSTSSAVQDFDDIPGLTKTETGFQSEKELFFLPIDLKRTWREGATGRERTQAAQDRSWALGELINKHCTGDGLREREFQVLGELQFTFLMVLTLNNHSCLEQWKRLLGLLLTCGEGVKERPELFMEVLCNLRVQLSHSQDAESGLFDMSDEGGSMLKSLLRRFRRGLEEDGQNASADIIDELNDLEGYLKMEYGWELDDSFVKQGILQLEDGERVEMDVGGFEEENESGEYAPVIVELTPSQIDSMKENASEHKIRNAVNEDSFELGEIDARY</sequence>
<dbReference type="InterPro" id="IPR038514">
    <property type="entry name" value="AAR2_C_sf"/>
</dbReference>
<dbReference type="AlphaFoldDB" id="A0A8E2EVT1"/>
<dbReference type="InterPro" id="IPR033647">
    <property type="entry name" value="Aar2_N"/>
</dbReference>
<dbReference type="OrthoDB" id="201752at2759"/>
<feature type="domain" description="AAR2 N-terminal" evidence="3">
    <location>
        <begin position="7"/>
        <end position="152"/>
    </location>
</feature>
<dbReference type="GO" id="GO:0000244">
    <property type="term" value="P:spliceosomal tri-snRNP complex assembly"/>
    <property type="evidence" value="ECO:0007669"/>
    <property type="project" value="TreeGrafter"/>
</dbReference>
<dbReference type="InterPro" id="IPR038516">
    <property type="entry name" value="AAR2_N_sf"/>
</dbReference>
<evidence type="ECO:0000259" key="2">
    <source>
        <dbReference type="Pfam" id="PF05282"/>
    </source>
</evidence>
<comment type="similarity">
    <text evidence="1">Belongs to the AAR2 family.</text>
</comment>
<dbReference type="Proteomes" id="UP000250140">
    <property type="component" value="Unassembled WGS sequence"/>
</dbReference>
<dbReference type="PANTHER" id="PTHR12689:SF4">
    <property type="entry name" value="PROTEIN AAR2 HOMOLOG"/>
    <property type="match status" value="1"/>
</dbReference>
<feature type="domain" description="AAR2 C-terminal" evidence="2">
    <location>
        <begin position="191"/>
        <end position="358"/>
    </location>
</feature>
<dbReference type="Gene3D" id="2.60.34.20">
    <property type="match status" value="1"/>
</dbReference>
<evidence type="ECO:0000313" key="5">
    <source>
        <dbReference type="Proteomes" id="UP000250140"/>
    </source>
</evidence>
<dbReference type="Pfam" id="PF20981">
    <property type="entry name" value="AAR2_1st"/>
    <property type="match status" value="1"/>
</dbReference>
<accession>A0A8E2EVT1</accession>
<organism evidence="4 5">
    <name type="scientific">Glonium stellatum</name>
    <dbReference type="NCBI Taxonomy" id="574774"/>
    <lineage>
        <taxon>Eukaryota</taxon>
        <taxon>Fungi</taxon>
        <taxon>Dikarya</taxon>
        <taxon>Ascomycota</taxon>
        <taxon>Pezizomycotina</taxon>
        <taxon>Dothideomycetes</taxon>
        <taxon>Pleosporomycetidae</taxon>
        <taxon>Gloniales</taxon>
        <taxon>Gloniaceae</taxon>
        <taxon>Glonium</taxon>
    </lineage>
</organism>
<evidence type="ECO:0000259" key="3">
    <source>
        <dbReference type="Pfam" id="PF20981"/>
    </source>
</evidence>
<evidence type="ECO:0000313" key="4">
    <source>
        <dbReference type="EMBL" id="OCL05769.1"/>
    </source>
</evidence>
<dbReference type="CDD" id="cd13778">
    <property type="entry name" value="Aar2_C"/>
    <property type="match status" value="1"/>
</dbReference>
<dbReference type="InterPro" id="IPR033648">
    <property type="entry name" value="AAR2_C"/>
</dbReference>
<dbReference type="CDD" id="cd13777">
    <property type="entry name" value="Aar2_N"/>
    <property type="match status" value="1"/>
</dbReference>
<dbReference type="PANTHER" id="PTHR12689">
    <property type="entry name" value="A1 CISTRON SPLICING FACTOR AAR2-RELATED"/>
    <property type="match status" value="1"/>
</dbReference>
<protein>
    <submittedName>
        <fullName evidence="4">AAR2 domain-containing protein</fullName>
    </submittedName>
</protein>
<keyword evidence="5" id="KW-1185">Reference proteome</keyword>
<proteinExistence type="inferred from homology"/>
<name>A0A8E2EVT1_9PEZI</name>
<reference evidence="4 5" key="1">
    <citation type="journal article" date="2016" name="Nat. Commun.">
        <title>Ectomycorrhizal ecology is imprinted in the genome of the dominant symbiotic fungus Cenococcum geophilum.</title>
        <authorList>
            <consortium name="DOE Joint Genome Institute"/>
            <person name="Peter M."/>
            <person name="Kohler A."/>
            <person name="Ohm R.A."/>
            <person name="Kuo A."/>
            <person name="Krutzmann J."/>
            <person name="Morin E."/>
            <person name="Arend M."/>
            <person name="Barry K.W."/>
            <person name="Binder M."/>
            <person name="Choi C."/>
            <person name="Clum A."/>
            <person name="Copeland A."/>
            <person name="Grisel N."/>
            <person name="Haridas S."/>
            <person name="Kipfer T."/>
            <person name="LaButti K."/>
            <person name="Lindquist E."/>
            <person name="Lipzen A."/>
            <person name="Maire R."/>
            <person name="Meier B."/>
            <person name="Mihaltcheva S."/>
            <person name="Molinier V."/>
            <person name="Murat C."/>
            <person name="Poggeler S."/>
            <person name="Quandt C.A."/>
            <person name="Sperisen C."/>
            <person name="Tritt A."/>
            <person name="Tisserant E."/>
            <person name="Crous P.W."/>
            <person name="Henrissat B."/>
            <person name="Nehls U."/>
            <person name="Egli S."/>
            <person name="Spatafora J.W."/>
            <person name="Grigoriev I.V."/>
            <person name="Martin F.M."/>
        </authorList>
    </citation>
    <scope>NUCLEOTIDE SEQUENCE [LARGE SCALE GENOMIC DNA]</scope>
    <source>
        <strain evidence="4 5">CBS 207.34</strain>
    </source>
</reference>